<protein>
    <submittedName>
        <fullName evidence="2">Uncharacterized protein</fullName>
    </submittedName>
</protein>
<feature type="compositionally biased region" description="Basic and acidic residues" evidence="1">
    <location>
        <begin position="38"/>
        <end position="57"/>
    </location>
</feature>
<reference evidence="2" key="1">
    <citation type="submission" date="2021-05" db="EMBL/GenBank/DDBJ databases">
        <title>Molecular characterization for Shewanella algae harboring chromosomal blaOXA-55-like strains isolated from clinical and environment sample.</title>
        <authorList>
            <person name="Ohama Y."/>
            <person name="Aoki K."/>
            <person name="Harada S."/>
            <person name="Moriya K."/>
            <person name="Ishii Y."/>
            <person name="Tateda K."/>
        </authorList>
    </citation>
    <scope>NUCLEOTIDE SEQUENCE</scope>
    <source>
        <strain evidence="2">JCM 11563</strain>
    </source>
</reference>
<evidence type="ECO:0000313" key="3">
    <source>
        <dbReference type="Proteomes" id="UP000887104"/>
    </source>
</evidence>
<keyword evidence="3" id="KW-1185">Reference proteome</keyword>
<name>A0ABQ4PPL0_9GAMM</name>
<evidence type="ECO:0000313" key="2">
    <source>
        <dbReference type="EMBL" id="GIU50752.1"/>
    </source>
</evidence>
<dbReference type="RefSeq" id="WP_220782776.1">
    <property type="nucleotide sequence ID" value="NZ_BPEY01000094.1"/>
</dbReference>
<gene>
    <name evidence="2" type="ORF">TUM4438_37890</name>
</gene>
<organism evidence="2 3">
    <name type="scientific">Shewanella sairae</name>
    <dbReference type="NCBI Taxonomy" id="190310"/>
    <lineage>
        <taxon>Bacteria</taxon>
        <taxon>Pseudomonadati</taxon>
        <taxon>Pseudomonadota</taxon>
        <taxon>Gammaproteobacteria</taxon>
        <taxon>Alteromonadales</taxon>
        <taxon>Shewanellaceae</taxon>
        <taxon>Shewanella</taxon>
    </lineage>
</organism>
<evidence type="ECO:0000256" key="1">
    <source>
        <dbReference type="SAM" id="MobiDB-lite"/>
    </source>
</evidence>
<feature type="region of interest" description="Disordered" evidence="1">
    <location>
        <begin position="38"/>
        <end position="63"/>
    </location>
</feature>
<accession>A0ABQ4PPL0</accession>
<sequence length="185" mass="22087">MENTLITLAEFHYELGFIGQDKYQERINVALWLSGKLDGGDPRLEPPEEEMNDSREEFESENEAVVLKNASGKSSTGRNEDDGLEFLFLNKWVFTKADPDSYPSVPHGHYKSQNKPWPKLNPYTGRVFSSKHQEETSQRLSKKQMKMIWNDEKFKNFCREMIVWYQEQFTYYKFQVRRPLRFPRW</sequence>
<dbReference type="Proteomes" id="UP000887104">
    <property type="component" value="Unassembled WGS sequence"/>
</dbReference>
<comment type="caution">
    <text evidence="2">The sequence shown here is derived from an EMBL/GenBank/DDBJ whole genome shotgun (WGS) entry which is preliminary data.</text>
</comment>
<proteinExistence type="predicted"/>
<dbReference type="EMBL" id="BPEY01000094">
    <property type="protein sequence ID" value="GIU50752.1"/>
    <property type="molecule type" value="Genomic_DNA"/>
</dbReference>